<evidence type="ECO:0000313" key="7">
    <source>
        <dbReference type="Proteomes" id="UP000663868"/>
    </source>
</evidence>
<name>A0A819CNY8_9BILA</name>
<feature type="coiled-coil region" evidence="3">
    <location>
        <begin position="563"/>
        <end position="597"/>
    </location>
</feature>
<keyword evidence="5" id="KW-1133">Transmembrane helix</keyword>
<evidence type="ECO:0000313" key="6">
    <source>
        <dbReference type="EMBL" id="CAF3815273.1"/>
    </source>
</evidence>
<comment type="caution">
    <text evidence="6">The sequence shown here is derived from an EMBL/GenBank/DDBJ whole genome shotgun (WGS) entry which is preliminary data.</text>
</comment>
<keyword evidence="5" id="KW-0812">Transmembrane</keyword>
<dbReference type="Gene3D" id="2.40.40.20">
    <property type="match status" value="1"/>
</dbReference>
<dbReference type="InterPro" id="IPR026204">
    <property type="entry name" value="GRIPAP1"/>
</dbReference>
<feature type="region of interest" description="Disordered" evidence="4">
    <location>
        <begin position="611"/>
        <end position="642"/>
    </location>
</feature>
<keyword evidence="5" id="KW-0472">Membrane</keyword>
<feature type="compositionally biased region" description="Polar residues" evidence="4">
    <location>
        <begin position="618"/>
        <end position="642"/>
    </location>
</feature>
<evidence type="ECO:0000256" key="5">
    <source>
        <dbReference type="SAM" id="Phobius"/>
    </source>
</evidence>
<dbReference type="GO" id="GO:0099158">
    <property type="term" value="P:regulation of recycling endosome localization within postsynapse"/>
    <property type="evidence" value="ECO:0007669"/>
    <property type="project" value="TreeGrafter"/>
</dbReference>
<feature type="coiled-coil region" evidence="3">
    <location>
        <begin position="123"/>
        <end position="250"/>
    </location>
</feature>
<proteinExistence type="inferred from homology"/>
<evidence type="ECO:0000256" key="2">
    <source>
        <dbReference type="ARBA" id="ARBA00023180"/>
    </source>
</evidence>
<dbReference type="GO" id="GO:0098998">
    <property type="term" value="C:extrinsic component of postsynaptic early endosome membrane"/>
    <property type="evidence" value="ECO:0007669"/>
    <property type="project" value="TreeGrafter"/>
</dbReference>
<protein>
    <submittedName>
        <fullName evidence="6">Uncharacterized protein</fullName>
    </submittedName>
</protein>
<feature type="coiled-coil region" evidence="3">
    <location>
        <begin position="287"/>
        <end position="314"/>
    </location>
</feature>
<dbReference type="GO" id="GO:0098978">
    <property type="term" value="C:glutamatergic synapse"/>
    <property type="evidence" value="ECO:0007669"/>
    <property type="project" value="TreeGrafter"/>
</dbReference>
<evidence type="ECO:0000256" key="4">
    <source>
        <dbReference type="SAM" id="MobiDB-lite"/>
    </source>
</evidence>
<dbReference type="GO" id="GO:0098837">
    <property type="term" value="C:postsynaptic recycling endosome"/>
    <property type="evidence" value="ECO:0007669"/>
    <property type="project" value="TreeGrafter"/>
</dbReference>
<evidence type="ECO:0000256" key="1">
    <source>
        <dbReference type="ARBA" id="ARBA00005679"/>
    </source>
</evidence>
<dbReference type="Proteomes" id="UP000663868">
    <property type="component" value="Unassembled WGS sequence"/>
</dbReference>
<comment type="similarity">
    <text evidence="1">Belongs to the GILT family.</text>
</comment>
<dbReference type="PANTHER" id="PTHR18978">
    <property type="entry name" value="GRIP-1 ASSOCIATED PROTEIN 1"/>
    <property type="match status" value="1"/>
</dbReference>
<gene>
    <name evidence="6" type="ORF">KXQ929_LOCUS17881</name>
</gene>
<dbReference type="GO" id="GO:0099152">
    <property type="term" value="P:regulation of neurotransmitter receptor transport, endosome to postsynaptic membrane"/>
    <property type="evidence" value="ECO:0007669"/>
    <property type="project" value="TreeGrafter"/>
</dbReference>
<dbReference type="AlphaFoldDB" id="A0A819CNY8"/>
<feature type="transmembrane region" description="Helical" evidence="5">
    <location>
        <begin position="734"/>
        <end position="751"/>
    </location>
</feature>
<organism evidence="6 7">
    <name type="scientific">Adineta steineri</name>
    <dbReference type="NCBI Taxonomy" id="433720"/>
    <lineage>
        <taxon>Eukaryota</taxon>
        <taxon>Metazoa</taxon>
        <taxon>Spiralia</taxon>
        <taxon>Gnathifera</taxon>
        <taxon>Rotifera</taxon>
        <taxon>Eurotatoria</taxon>
        <taxon>Bdelloidea</taxon>
        <taxon>Adinetida</taxon>
        <taxon>Adinetidae</taxon>
        <taxon>Adineta</taxon>
    </lineage>
</organism>
<reference evidence="6" key="1">
    <citation type="submission" date="2021-02" db="EMBL/GenBank/DDBJ databases">
        <authorList>
            <person name="Nowell W R."/>
        </authorList>
    </citation>
    <scope>NUCLEOTIDE SEQUENCE</scope>
</reference>
<keyword evidence="2" id="KW-0325">Glycoprotein</keyword>
<evidence type="ECO:0000256" key="3">
    <source>
        <dbReference type="SAM" id="Coils"/>
    </source>
</evidence>
<dbReference type="PANTHER" id="PTHR18978:SF1">
    <property type="entry name" value="GRIP1-ASSOCIATED PROTEIN 1"/>
    <property type="match status" value="1"/>
</dbReference>
<dbReference type="GO" id="GO:1905244">
    <property type="term" value="P:regulation of modification of synaptic structure"/>
    <property type="evidence" value="ECO:0007669"/>
    <property type="project" value="TreeGrafter"/>
</dbReference>
<sequence>MIFSRATQYVNKVEQLENELKLHKEGRYTNLNNSHDGTDTVNVINEENRRLKAENNVLQKKLSELSAKTVESISTASSSNESFQKEDVEVECDDNREGGLVHIVTTKTTNGEAKLFDNNSIRFETEQEEKRLLREQYRQLEISSNETNAKLSKQIEILEEKLDEKQKSFLQSQYDSEKRIQDIITENNSMKQTHEVQIDVLKSDIKRLQDEIQTSQKAKDDEISKYQKRLNELQITIDQLESQIGTVAAEQNQQLRTTNAEHQRILEDKELLLSQTLVDRDLLRTETEQSKEAYETLLQTVQILEQQVTTKTRECESQQRMAEQRKTMIDEMAANHLQIEEKSKLALQTQKDKYQSEVAKFEKETNDLKIKDRTLKQLQYRCTELENRLKSEEELKQVLTLRVEELQTEIYELKNSFETQLNEQQIQNEQQLVNERHEHQEHIQNLTEILSTKAHTIEELNAQIDVLKQEALTFIDEKRAHERKGATLMKDLQKQLNAEKKKNERMQEKLTELLSGDKTALDELFYVHKSDGSRQGDTGSVSSFGGGQGYIDRASVASTQMSSVALEQENRDLIQRLARVQEERSILEEKVRHLESSNSAMANDLIQHYSNDKRGSVASLNPRLSTPPSRRRQNPSLERQTNSSLTLRNMFESFSGNKNQSSNDDTIKNLQRLLEETLTKNMHLQKDLESLVVDIKYCDWILIMPLYVEIKQAVLRQYYRRSYTFQRLPMNQKLLTILLPIIFFIGTIMVYRSYQSSDSITVVSDKPVRVDFFVMSKCPDAKKCETLFGPTLLKLSSIINFTVSYIAYGTKADSIECMHGPDECLGNKQQLCVQSMCSQTTLLKFLQCQSKQYGNIPNNGEQCVKEVSDGTIQWSDIDTCAKSDKGNQLFLKSLEKTRSASAKKSCTINLNGKFWCMHDGTWSGCSEGHDENSLIKAICSRYNGANKPTECTTISASS</sequence>
<dbReference type="Pfam" id="PF03227">
    <property type="entry name" value="GILT"/>
    <property type="match status" value="1"/>
</dbReference>
<feature type="coiled-coil region" evidence="3">
    <location>
        <begin position="6"/>
        <end position="68"/>
    </location>
</feature>
<dbReference type="GO" id="GO:0098887">
    <property type="term" value="P:neurotransmitter receptor transport, endosome to postsynaptic membrane"/>
    <property type="evidence" value="ECO:0007669"/>
    <property type="project" value="TreeGrafter"/>
</dbReference>
<keyword evidence="3" id="KW-0175">Coiled coil</keyword>
<dbReference type="EMBL" id="CAJOBB010001140">
    <property type="protein sequence ID" value="CAF3815273.1"/>
    <property type="molecule type" value="Genomic_DNA"/>
</dbReference>
<dbReference type="InterPro" id="IPR004911">
    <property type="entry name" value="Interferon-induced_GILT"/>
</dbReference>
<accession>A0A819CNY8</accession>
<dbReference type="GO" id="GO:0016671">
    <property type="term" value="F:oxidoreductase activity, acting on a sulfur group of donors, disulfide as acceptor"/>
    <property type="evidence" value="ECO:0007669"/>
    <property type="project" value="InterPro"/>
</dbReference>
<feature type="coiled-coil region" evidence="3">
    <location>
        <begin position="344"/>
        <end position="516"/>
    </location>
</feature>